<keyword evidence="2" id="KW-0732">Signal</keyword>
<evidence type="ECO:0000256" key="2">
    <source>
        <dbReference type="SAM" id="SignalP"/>
    </source>
</evidence>
<feature type="compositionally biased region" description="Low complexity" evidence="1">
    <location>
        <begin position="913"/>
        <end position="924"/>
    </location>
</feature>
<proteinExistence type="predicted"/>
<feature type="region of interest" description="Disordered" evidence="1">
    <location>
        <begin position="903"/>
        <end position="930"/>
    </location>
</feature>
<protein>
    <submittedName>
        <fullName evidence="3">Uncharacterized protein</fullName>
    </submittedName>
</protein>
<sequence>MITRRLIQTAILLTLCISCITASPPSEQLLPPPPAPYRRMPPAPHYRKVVVEPPGIMTRIARWFGINERPKEQQIEASYFQPQYKEAPYTNYYQGGPKAPCNLCNKDPWIPMFPGNLQYPLLKSEFPSHPQFKFNHHPNNNNFDAPSPHISLPTYRPPPPPNFTPLKRYPSTFSFPPGFKSIPPGGFRPPQNIPPFQKTSEPIPLPNLSQSPIPPLYDSVPFRDLSNNNHLLEPVESVTQFPLKQEVVPSQIPPNHGNEDASIEIIKSIPLKEFTSSVEYPIDVIQSPIVDLTISNPSPSSTVSPQPPILYSEQSNHISSSPAFEEHFAPTVHPHPAEVSILPQPTEPPITVQQPVHENYVTSISPQNNDNHFLPEVPKLTELGSYSPNLVPRQESFFSSPIVAYTEADSHAAASSHNVSYRNENNLDIGNFGHNIQNAYNPSTLGPPTTFSGEPFTTTEPPTTIPSIVPFEPHLEKKNRETPKHLLDSPIYYTPGSSPRPFTRDPSEIQFRNAGVDHPNSLWQSSPTATPWAFVPTPTSPYSTSLEASGVFAGISPPALYQSTPHPFEYRQNQRAKQVKQIVIPYTIDDKPTPFKVRFELNDQPAEDERYIQWANSHEIDLHEQQESKVVTATESPATISKTTKFLTKILASNIRELLRREHENKNKSRNSFDLVKLQKNIDDWTEQEFTSHTHKASTVSGRGRSKNIPNEYLTTTPSLTQLKELNLSTEPPSTPKNHATLLDNFELKKYEALTKLVDDNRIESFEAAAQLRTTTTESPHISPFYVRTVPPTPPTQAPQELWNHLKVSISPLTKEKVYVVTPQNHKVQTPAPGDNVGTFKSPRFLVRPTPGVSQSNKINSTNAFTPELFGLMGVSAYSPPAPVETLDGHSKVITIVTPSSFNKKRSAELERPTTTTPSAVPSTNQPKSS</sequence>
<dbReference type="AlphaFoldDB" id="A0A7R8UZF6"/>
<feature type="chain" id="PRO_5031392853" evidence="2">
    <location>
        <begin position="23"/>
        <end position="930"/>
    </location>
</feature>
<dbReference type="OrthoDB" id="6630523at2759"/>
<feature type="region of interest" description="Disordered" evidence="1">
    <location>
        <begin position="694"/>
        <end position="713"/>
    </location>
</feature>
<feature type="signal peptide" evidence="2">
    <location>
        <begin position="1"/>
        <end position="22"/>
    </location>
</feature>
<organism evidence="3 4">
    <name type="scientific">Hermetia illucens</name>
    <name type="common">Black soldier fly</name>
    <dbReference type="NCBI Taxonomy" id="343691"/>
    <lineage>
        <taxon>Eukaryota</taxon>
        <taxon>Metazoa</taxon>
        <taxon>Ecdysozoa</taxon>
        <taxon>Arthropoda</taxon>
        <taxon>Hexapoda</taxon>
        <taxon>Insecta</taxon>
        <taxon>Pterygota</taxon>
        <taxon>Neoptera</taxon>
        <taxon>Endopterygota</taxon>
        <taxon>Diptera</taxon>
        <taxon>Brachycera</taxon>
        <taxon>Stratiomyomorpha</taxon>
        <taxon>Stratiomyidae</taxon>
        <taxon>Hermetiinae</taxon>
        <taxon>Hermetia</taxon>
    </lineage>
</organism>
<feature type="region of interest" description="Disordered" evidence="1">
    <location>
        <begin position="184"/>
        <end position="210"/>
    </location>
</feature>
<evidence type="ECO:0000256" key="1">
    <source>
        <dbReference type="SAM" id="MobiDB-lite"/>
    </source>
</evidence>
<name>A0A7R8UZF6_HERIL</name>
<evidence type="ECO:0000313" key="3">
    <source>
        <dbReference type="EMBL" id="CAD7089847.1"/>
    </source>
</evidence>
<evidence type="ECO:0000313" key="4">
    <source>
        <dbReference type="Proteomes" id="UP000594454"/>
    </source>
</evidence>
<dbReference type="Proteomes" id="UP000594454">
    <property type="component" value="Chromosome 5"/>
</dbReference>
<keyword evidence="4" id="KW-1185">Reference proteome</keyword>
<dbReference type="EMBL" id="LR899013">
    <property type="protein sequence ID" value="CAD7089847.1"/>
    <property type="molecule type" value="Genomic_DNA"/>
</dbReference>
<gene>
    <name evidence="3" type="ORF">HERILL_LOCUS12373</name>
</gene>
<reference evidence="3 4" key="1">
    <citation type="submission" date="2020-11" db="EMBL/GenBank/DDBJ databases">
        <authorList>
            <person name="Wallbank WR R."/>
            <person name="Pardo Diaz C."/>
            <person name="Kozak K."/>
            <person name="Martin S."/>
            <person name="Jiggins C."/>
            <person name="Moest M."/>
            <person name="Warren A I."/>
            <person name="Generalovic N T."/>
            <person name="Byers J.R.P. K."/>
            <person name="Montejo-Kovacevich G."/>
            <person name="Yen C E."/>
        </authorList>
    </citation>
    <scope>NUCLEOTIDE SEQUENCE [LARGE SCALE GENOMIC DNA]</scope>
</reference>
<dbReference type="InParanoid" id="A0A7R8UZF6"/>
<accession>A0A7R8UZF6</accession>